<dbReference type="Proteomes" id="UP000030763">
    <property type="component" value="Unassembled WGS sequence"/>
</dbReference>
<evidence type="ECO:0000313" key="8">
    <source>
        <dbReference type="EMBL" id="CDJ60824.1"/>
    </source>
</evidence>
<evidence type="ECO:0000256" key="4">
    <source>
        <dbReference type="ARBA" id="ARBA00022842"/>
    </source>
</evidence>
<keyword evidence="3" id="KW-0378">Hydrolase</keyword>
<name>U6MED4_EIMMA</name>
<dbReference type="GO" id="GO:0006284">
    <property type="term" value="P:base-excision repair"/>
    <property type="evidence" value="ECO:0007669"/>
    <property type="project" value="TreeGrafter"/>
</dbReference>
<feature type="binding site" evidence="5">
    <location>
        <position position="313"/>
    </location>
    <ligand>
        <name>Mg(2+)</name>
        <dbReference type="ChEBI" id="CHEBI:18420"/>
        <label>1</label>
    </ligand>
</feature>
<evidence type="ECO:0000256" key="5">
    <source>
        <dbReference type="PIRSR" id="PIRSR604808-2"/>
    </source>
</evidence>
<dbReference type="SUPFAM" id="SSF56219">
    <property type="entry name" value="DNase I-like"/>
    <property type="match status" value="1"/>
</dbReference>
<dbReference type="VEuPathDB" id="ToxoDB:EMWEY_00035140"/>
<accession>U6MED4</accession>
<dbReference type="PROSITE" id="PS51435">
    <property type="entry name" value="AP_NUCLEASE_F1_4"/>
    <property type="match status" value="1"/>
</dbReference>
<dbReference type="GO" id="GO:0016829">
    <property type="term" value="F:lyase activity"/>
    <property type="evidence" value="ECO:0007669"/>
    <property type="project" value="UniProtKB-KW"/>
</dbReference>
<comment type="cofactor">
    <cofactor evidence="5">
        <name>Mg(2+)</name>
        <dbReference type="ChEBI" id="CHEBI:18420"/>
    </cofactor>
    <cofactor evidence="5">
        <name>Mn(2+)</name>
        <dbReference type="ChEBI" id="CHEBI:29035"/>
    </cofactor>
    <text evidence="5">Probably binds two magnesium or manganese ions per subunit.</text>
</comment>
<proteinExistence type="inferred from homology"/>
<gene>
    <name evidence="8" type="ORF">EMWEY_00035140</name>
</gene>
<dbReference type="GO" id="GO:0005634">
    <property type="term" value="C:nucleus"/>
    <property type="evidence" value="ECO:0007669"/>
    <property type="project" value="TreeGrafter"/>
</dbReference>
<dbReference type="InterPro" id="IPR036691">
    <property type="entry name" value="Endo/exonu/phosph_ase_sf"/>
</dbReference>
<dbReference type="AlphaFoldDB" id="U6MED4"/>
<keyword evidence="9" id="KW-1185">Reference proteome</keyword>
<evidence type="ECO:0000259" key="7">
    <source>
        <dbReference type="Pfam" id="PF03372"/>
    </source>
</evidence>
<keyword evidence="8" id="KW-0456">Lyase</keyword>
<dbReference type="GeneID" id="25337500"/>
<comment type="similarity">
    <text evidence="1">Belongs to the DNA repair enzymes AP/ExoA family.</text>
</comment>
<dbReference type="Pfam" id="PF03372">
    <property type="entry name" value="Exo_endo_phos"/>
    <property type="match status" value="1"/>
</dbReference>
<feature type="region of interest" description="Disordered" evidence="6">
    <location>
        <begin position="195"/>
        <end position="219"/>
    </location>
</feature>
<dbReference type="Gene3D" id="3.60.10.10">
    <property type="entry name" value="Endonuclease/exonuclease/phosphatase"/>
    <property type="match status" value="1"/>
</dbReference>
<dbReference type="GO" id="GO:0008311">
    <property type="term" value="F:double-stranded DNA 3'-5' DNA exonuclease activity"/>
    <property type="evidence" value="ECO:0007669"/>
    <property type="project" value="TreeGrafter"/>
</dbReference>
<dbReference type="GO" id="GO:0008081">
    <property type="term" value="F:phosphoric diester hydrolase activity"/>
    <property type="evidence" value="ECO:0007669"/>
    <property type="project" value="TreeGrafter"/>
</dbReference>
<feature type="binding site" evidence="5">
    <location>
        <position position="281"/>
    </location>
    <ligand>
        <name>Mg(2+)</name>
        <dbReference type="ChEBI" id="CHEBI:18420"/>
        <label>1</label>
    </ligand>
</feature>
<evidence type="ECO:0000256" key="1">
    <source>
        <dbReference type="ARBA" id="ARBA00007092"/>
    </source>
</evidence>
<dbReference type="RefSeq" id="XP_013337474.1">
    <property type="nucleotide sequence ID" value="XM_013482020.1"/>
</dbReference>
<keyword evidence="4 5" id="KW-0460">Magnesium</keyword>
<protein>
    <submittedName>
        <fullName evidence="8">DNA-(Apurinic or apyrimidinic site) lyase, putative</fullName>
    </submittedName>
</protein>
<reference evidence="8" key="2">
    <citation type="submission" date="2013-10" db="EMBL/GenBank/DDBJ databases">
        <authorList>
            <person name="Aslett M."/>
        </authorList>
    </citation>
    <scope>NUCLEOTIDE SEQUENCE [LARGE SCALE GENOMIC DNA]</scope>
    <source>
        <strain evidence="8">Weybridge</strain>
    </source>
</reference>
<reference evidence="8" key="1">
    <citation type="submission" date="2013-10" db="EMBL/GenBank/DDBJ databases">
        <title>Genomic analysis of the causative agents of coccidiosis in chickens.</title>
        <authorList>
            <person name="Reid A.J."/>
            <person name="Blake D."/>
            <person name="Billington K."/>
            <person name="Browne H."/>
            <person name="Dunn M."/>
            <person name="Hung S."/>
            <person name="Kawahara F."/>
            <person name="Miranda-Saavedra D."/>
            <person name="Mourier T."/>
            <person name="Nagra H."/>
            <person name="Otto T.D."/>
            <person name="Rawlings N."/>
            <person name="Sanchez A."/>
            <person name="Sanders M."/>
            <person name="Subramaniam C."/>
            <person name="Tay Y."/>
            <person name="Dear P."/>
            <person name="Doerig C."/>
            <person name="Gruber A."/>
            <person name="Parkinson J."/>
            <person name="Shirley M."/>
            <person name="Wan K.L."/>
            <person name="Berriman M."/>
            <person name="Tomley F."/>
            <person name="Pain A."/>
        </authorList>
    </citation>
    <scope>NUCLEOTIDE SEQUENCE [LARGE SCALE GENOMIC DNA]</scope>
    <source>
        <strain evidence="8">Weybridge</strain>
    </source>
</reference>
<dbReference type="GO" id="GO:0046872">
    <property type="term" value="F:metal ion binding"/>
    <property type="evidence" value="ECO:0007669"/>
    <property type="project" value="UniProtKB-KW"/>
</dbReference>
<evidence type="ECO:0000256" key="6">
    <source>
        <dbReference type="SAM" id="MobiDB-lite"/>
    </source>
</evidence>
<organism evidence="8 9">
    <name type="scientific">Eimeria maxima</name>
    <name type="common">Coccidian parasite</name>
    <dbReference type="NCBI Taxonomy" id="5804"/>
    <lineage>
        <taxon>Eukaryota</taxon>
        <taxon>Sar</taxon>
        <taxon>Alveolata</taxon>
        <taxon>Apicomplexa</taxon>
        <taxon>Conoidasida</taxon>
        <taxon>Coccidia</taxon>
        <taxon>Eucoccidiorida</taxon>
        <taxon>Eimeriorina</taxon>
        <taxon>Eimeriidae</taxon>
        <taxon>Eimeria</taxon>
    </lineage>
</organism>
<dbReference type="GO" id="GO:0003906">
    <property type="term" value="F:DNA-(apurinic or apyrimidinic site) endonuclease activity"/>
    <property type="evidence" value="ECO:0007669"/>
    <property type="project" value="TreeGrafter"/>
</dbReference>
<dbReference type="PANTHER" id="PTHR22748">
    <property type="entry name" value="AP ENDONUCLEASE"/>
    <property type="match status" value="1"/>
</dbReference>
<evidence type="ECO:0000256" key="3">
    <source>
        <dbReference type="ARBA" id="ARBA00022801"/>
    </source>
</evidence>
<feature type="domain" description="Endonuclease/exonuclease/phosphatase" evidence="7">
    <location>
        <begin position="278"/>
        <end position="451"/>
    </location>
</feature>
<dbReference type="EMBL" id="HG721936">
    <property type="protein sequence ID" value="CDJ60824.1"/>
    <property type="molecule type" value="Genomic_DNA"/>
</dbReference>
<dbReference type="InterPro" id="IPR005135">
    <property type="entry name" value="Endo/exonuclease/phosphatase"/>
</dbReference>
<dbReference type="PANTHER" id="PTHR22748:SF10">
    <property type="entry name" value="DNA-(APURINIC OR APYRIMIDINIC SITE) ENDONUCLEASE"/>
    <property type="match status" value="1"/>
</dbReference>
<dbReference type="OrthoDB" id="498125at2759"/>
<keyword evidence="2 5" id="KW-0479">Metal-binding</keyword>
<sequence length="462" mass="51538">MGPLQASVDALLQFILADKLITCLEIPCSICDFDLLIVAVGYSAAFPHPMLRSQRPFHWGISFLRVSSNTSSVCLQIPFSTHFASFSIVNNDTISALCHWGKLIHFEGPRFPCSVCNDVSRDSSCARSYSSKLIPEDPFELYKEKISLLHRRQASLTNMFSQTKTTLTAVSSTPATSLPFSDMQAASNPREIEEEIIIDDSNTDSPTEKDGKTNSKRKSSFMASHVKVAKRASAKTNVFPYFSSVPSSSSPSTSESFRSSVLEFGPVKALDPIPVSFLTWNINGLLPRIRASQWTQFADYVKEAKPDVICLQEIRLPAFGPAGCRKNDGEPRDRGAVRVELAAAASAAERKEVQTIACALREAVKALPDYRILMSLADWKYSGQFLLLRKHLRVESIRYNLNEEDPSVHHTEGRVIVADFGRFSFLTTYSPNNGWAEGSFQRRRKWDEALLKFVQRSIICDA</sequence>
<keyword evidence="5" id="KW-0464">Manganese</keyword>
<dbReference type="InterPro" id="IPR004808">
    <property type="entry name" value="AP_endonuc_1"/>
</dbReference>
<evidence type="ECO:0000256" key="2">
    <source>
        <dbReference type="ARBA" id="ARBA00022723"/>
    </source>
</evidence>
<evidence type="ECO:0000313" key="9">
    <source>
        <dbReference type="Proteomes" id="UP000030763"/>
    </source>
</evidence>